<dbReference type="KEGG" id="snan:I6N98_01835"/>
<keyword evidence="6" id="KW-1185">Reference proteome</keyword>
<dbReference type="Pfam" id="PF00440">
    <property type="entry name" value="TetR_N"/>
    <property type="match status" value="1"/>
</dbReference>
<dbReference type="EMBL" id="CP066167">
    <property type="protein sequence ID" value="QQD18638.1"/>
    <property type="molecule type" value="Genomic_DNA"/>
</dbReference>
<dbReference type="Gene3D" id="1.10.357.10">
    <property type="entry name" value="Tetracycline Repressor, domain 2"/>
    <property type="match status" value="1"/>
</dbReference>
<dbReference type="InterPro" id="IPR050109">
    <property type="entry name" value="HTH-type_TetR-like_transc_reg"/>
</dbReference>
<sequence>MTATAIKDNRSFRTRDALIRAAETLFADCGIEGVSINTITRAAGQNNRNAVQYHFGSKHGLLQAIFDKHGPGLTARREALLDELQGVDMSPARRIASILVLPLVEKLDDDDGGAAYVHISAELIVSNTLSYTLPESAVFQLPRETKLVTLMCEELRHFTPEVLRQRVMLANILAFHGISDHARLRDNPALDALSRDTEFMASNLIDSVAAILDTAPSARTQSLAGGS</sequence>
<dbReference type="Proteomes" id="UP000596063">
    <property type="component" value="Chromosome"/>
</dbReference>
<protein>
    <submittedName>
        <fullName evidence="5">TetR/AcrR family transcriptional regulator</fullName>
    </submittedName>
</protein>
<accession>A0A7T4UQX0</accession>
<evidence type="ECO:0000259" key="4">
    <source>
        <dbReference type="Pfam" id="PF00440"/>
    </source>
</evidence>
<proteinExistence type="predicted"/>
<gene>
    <name evidence="5" type="ORF">I6N98_01835</name>
</gene>
<dbReference type="SUPFAM" id="SSF46689">
    <property type="entry name" value="Homeodomain-like"/>
    <property type="match status" value="1"/>
</dbReference>
<reference evidence="5 6" key="1">
    <citation type="submission" date="2020-12" db="EMBL/GenBank/DDBJ databases">
        <authorList>
            <person name="Shan Y."/>
        </authorList>
    </citation>
    <scope>NUCLEOTIDE SEQUENCE [LARGE SCALE GENOMIC DNA]</scope>
    <source>
        <strain evidence="6">csc3.9</strain>
    </source>
</reference>
<evidence type="ECO:0000256" key="3">
    <source>
        <dbReference type="ARBA" id="ARBA00023163"/>
    </source>
</evidence>
<dbReference type="GO" id="GO:0000976">
    <property type="term" value="F:transcription cis-regulatory region binding"/>
    <property type="evidence" value="ECO:0007669"/>
    <property type="project" value="TreeGrafter"/>
</dbReference>
<dbReference type="PANTHER" id="PTHR30055:SF234">
    <property type="entry name" value="HTH-TYPE TRANSCRIPTIONAL REGULATOR BETI"/>
    <property type="match status" value="1"/>
</dbReference>
<evidence type="ECO:0000256" key="1">
    <source>
        <dbReference type="ARBA" id="ARBA00023015"/>
    </source>
</evidence>
<dbReference type="InterPro" id="IPR001647">
    <property type="entry name" value="HTH_TetR"/>
</dbReference>
<dbReference type="AlphaFoldDB" id="A0A7T4UQX0"/>
<keyword evidence="3" id="KW-0804">Transcription</keyword>
<dbReference type="InterPro" id="IPR009057">
    <property type="entry name" value="Homeodomain-like_sf"/>
</dbReference>
<name>A0A7T4UQX0_9GAMM</name>
<feature type="domain" description="HTH tetR-type" evidence="4">
    <location>
        <begin position="18"/>
        <end position="65"/>
    </location>
</feature>
<keyword evidence="2" id="KW-0238">DNA-binding</keyword>
<dbReference type="PANTHER" id="PTHR30055">
    <property type="entry name" value="HTH-TYPE TRANSCRIPTIONAL REGULATOR RUTR"/>
    <property type="match status" value="1"/>
</dbReference>
<evidence type="ECO:0000313" key="5">
    <source>
        <dbReference type="EMBL" id="QQD18638.1"/>
    </source>
</evidence>
<dbReference type="RefSeq" id="WP_198570129.1">
    <property type="nucleotide sequence ID" value="NZ_CP066167.1"/>
</dbReference>
<evidence type="ECO:0000313" key="6">
    <source>
        <dbReference type="Proteomes" id="UP000596063"/>
    </source>
</evidence>
<dbReference type="GO" id="GO:0003700">
    <property type="term" value="F:DNA-binding transcription factor activity"/>
    <property type="evidence" value="ECO:0007669"/>
    <property type="project" value="TreeGrafter"/>
</dbReference>
<organism evidence="5 6">
    <name type="scientific">Spongiibacter nanhainus</name>
    <dbReference type="NCBI Taxonomy" id="2794344"/>
    <lineage>
        <taxon>Bacteria</taxon>
        <taxon>Pseudomonadati</taxon>
        <taxon>Pseudomonadota</taxon>
        <taxon>Gammaproteobacteria</taxon>
        <taxon>Cellvibrionales</taxon>
        <taxon>Spongiibacteraceae</taxon>
        <taxon>Spongiibacter</taxon>
    </lineage>
</organism>
<keyword evidence="1" id="KW-0805">Transcription regulation</keyword>
<evidence type="ECO:0000256" key="2">
    <source>
        <dbReference type="ARBA" id="ARBA00023125"/>
    </source>
</evidence>